<accession>A0AA41WAS5</accession>
<organism evidence="3 4">
    <name type="scientific">Echinimonas agarilytica</name>
    <dbReference type="NCBI Taxonomy" id="1215918"/>
    <lineage>
        <taxon>Bacteria</taxon>
        <taxon>Pseudomonadati</taxon>
        <taxon>Pseudomonadota</taxon>
        <taxon>Gammaproteobacteria</taxon>
        <taxon>Alteromonadales</taxon>
        <taxon>Echinimonadaceae</taxon>
        <taxon>Echinimonas</taxon>
    </lineage>
</organism>
<sequence length="471" mass="53124">MNKRFGLLSLVLVLAACSNTTNPSPSTALPEAHQATPNQWRQLPLMKQSAAQQLLVLPQELSRTIEQELSNSPDLEADLARFAIAQANYETAQAQRWPELDFKMDGGENQFLDEGNKKSRHSYSAQFRVSWEADVWGKLSDLEKASEADMDAVLMDYQSAQQVAVSQLLLSYFDMSQANRLIELTLHNQRSQQRRVAMTESRLDAGLLSSHDLRLAKNSLYTIEATLVQHRLNFHRAKQRFNVLLGRHSEADLNLALEAFELPPLELTISPSTVLQQRPDLVASESRVMSAFYRKSNADKGNLPDITVNAGLRATSQNFSDLFDWQYWLGSVTAGLVQPILDGGAIKANKSLNTARQSLALAQYKMALLNSWQEIERGIYSEAELRSKHQALEQAYQQIFAAEQRLSRQYEAGLANSFELLTLQVRRINTETELTRAYYEILANRTLLVLALGERFPVQLNAPWEKKVNAS</sequence>
<evidence type="ECO:0000313" key="4">
    <source>
        <dbReference type="Proteomes" id="UP001165393"/>
    </source>
</evidence>
<dbReference type="InterPro" id="IPR010131">
    <property type="entry name" value="MdtP/NodT-like"/>
</dbReference>
<comment type="similarity">
    <text evidence="1">Belongs to the outer membrane factor (OMF) (TC 1.B.17) family.</text>
</comment>
<dbReference type="EMBL" id="JAMQGP010000010">
    <property type="protein sequence ID" value="MCM2681392.1"/>
    <property type="molecule type" value="Genomic_DNA"/>
</dbReference>
<dbReference type="RefSeq" id="WP_251262873.1">
    <property type="nucleotide sequence ID" value="NZ_JAMQGP010000010.1"/>
</dbReference>
<dbReference type="PROSITE" id="PS51257">
    <property type="entry name" value="PROKAR_LIPOPROTEIN"/>
    <property type="match status" value="1"/>
</dbReference>
<dbReference type="SUPFAM" id="SSF56954">
    <property type="entry name" value="Outer membrane efflux proteins (OEP)"/>
    <property type="match status" value="1"/>
</dbReference>
<dbReference type="Gene3D" id="2.20.200.10">
    <property type="entry name" value="Outer membrane efflux proteins (OEP)"/>
    <property type="match status" value="1"/>
</dbReference>
<proteinExistence type="inferred from homology"/>
<evidence type="ECO:0000256" key="2">
    <source>
        <dbReference type="SAM" id="SignalP"/>
    </source>
</evidence>
<keyword evidence="2" id="KW-0732">Signal</keyword>
<evidence type="ECO:0000313" key="3">
    <source>
        <dbReference type="EMBL" id="MCM2681392.1"/>
    </source>
</evidence>
<name>A0AA41WAS5_9GAMM</name>
<dbReference type="Proteomes" id="UP001165393">
    <property type="component" value="Unassembled WGS sequence"/>
</dbReference>
<dbReference type="AlphaFoldDB" id="A0AA41WAS5"/>
<reference evidence="3 4" key="1">
    <citation type="journal article" date="2013" name="Antonie Van Leeuwenhoek">
        <title>Echinimonas agarilytica gen. nov., sp. nov., a new gammaproteobacterium isolated from the sea urchin Strongylocentrotus intermedius.</title>
        <authorList>
            <person name="Nedashkovskaya O.I."/>
            <person name="Stenkova A.M."/>
            <person name="Zhukova N.V."/>
            <person name="Van Trappen S."/>
            <person name="Lee J.S."/>
            <person name="Kim S.B."/>
        </authorList>
    </citation>
    <scope>NUCLEOTIDE SEQUENCE [LARGE SCALE GENOMIC DNA]</scope>
    <source>
        <strain evidence="3 4">KMM 6351</strain>
    </source>
</reference>
<evidence type="ECO:0000256" key="1">
    <source>
        <dbReference type="ARBA" id="ARBA00007613"/>
    </source>
</evidence>
<dbReference type="PANTHER" id="PTHR30203">
    <property type="entry name" value="OUTER MEMBRANE CATION EFFLUX PROTEIN"/>
    <property type="match status" value="1"/>
</dbReference>
<dbReference type="Gene3D" id="1.20.1600.10">
    <property type="entry name" value="Outer membrane efflux proteins (OEP)"/>
    <property type="match status" value="1"/>
</dbReference>
<dbReference type="InterPro" id="IPR003423">
    <property type="entry name" value="OMP_efflux"/>
</dbReference>
<dbReference type="PANTHER" id="PTHR30203:SF23">
    <property type="entry name" value="OUTER MEMBRANE EFFLUX PROTEIN"/>
    <property type="match status" value="1"/>
</dbReference>
<protein>
    <submittedName>
        <fullName evidence="3">TolC family protein</fullName>
    </submittedName>
</protein>
<comment type="caution">
    <text evidence="3">The sequence shown here is derived from an EMBL/GenBank/DDBJ whole genome shotgun (WGS) entry which is preliminary data.</text>
</comment>
<gene>
    <name evidence="3" type="ORF">NAF29_17220</name>
</gene>
<feature type="signal peptide" evidence="2">
    <location>
        <begin position="1"/>
        <end position="23"/>
    </location>
</feature>
<dbReference type="GO" id="GO:0015562">
    <property type="term" value="F:efflux transmembrane transporter activity"/>
    <property type="evidence" value="ECO:0007669"/>
    <property type="project" value="InterPro"/>
</dbReference>
<keyword evidence="4" id="KW-1185">Reference proteome</keyword>
<feature type="chain" id="PRO_5041211149" evidence="2">
    <location>
        <begin position="24"/>
        <end position="471"/>
    </location>
</feature>
<dbReference type="Pfam" id="PF02321">
    <property type="entry name" value="OEP"/>
    <property type="match status" value="2"/>
</dbReference>